<dbReference type="InterPro" id="IPR000566">
    <property type="entry name" value="Lipocln_cytosolic_FA-bd_dom"/>
</dbReference>
<dbReference type="CDD" id="cd19438">
    <property type="entry name" value="lipocalin_Blc-like"/>
    <property type="match status" value="1"/>
</dbReference>
<keyword evidence="2" id="KW-0446">Lipid-binding</keyword>
<dbReference type="PIRSF" id="PIRSF036893">
    <property type="entry name" value="Lipocalin_ApoD"/>
    <property type="match status" value="1"/>
</dbReference>
<dbReference type="AlphaFoldDB" id="A0A1P8EGF7"/>
<comment type="subcellular location">
    <subcellularLocation>
        <location evidence="2">Cell outer membrane</location>
    </subcellularLocation>
</comment>
<comment type="subunit">
    <text evidence="2">Homodimer.</text>
</comment>
<dbReference type="InterPro" id="IPR022271">
    <property type="entry name" value="Lipocalin_ApoD"/>
</dbReference>
<dbReference type="InterPro" id="IPR022272">
    <property type="entry name" value="Lipocalin_CS"/>
</dbReference>
<dbReference type="Proteomes" id="UP000185674">
    <property type="component" value="Chromosome"/>
</dbReference>
<evidence type="ECO:0000313" key="5">
    <source>
        <dbReference type="Proteomes" id="UP000185674"/>
    </source>
</evidence>
<dbReference type="InterPro" id="IPR047202">
    <property type="entry name" value="Lipocalin_Blc-like_dom"/>
</dbReference>
<protein>
    <recommendedName>
        <fullName evidence="2">Outer membrane lipoprotein Blc</fullName>
    </recommendedName>
</protein>
<comment type="similarity">
    <text evidence="1 2">Belongs to the calycin superfamily. Lipocalin family.</text>
</comment>
<dbReference type="eggNOG" id="COG3040">
    <property type="taxonomic scope" value="Bacteria"/>
</dbReference>
<name>A0A1P8EGF7_9GAMM</name>
<dbReference type="Pfam" id="PF08212">
    <property type="entry name" value="Lipocalin_2"/>
    <property type="match status" value="1"/>
</dbReference>
<dbReference type="Gene3D" id="2.40.128.20">
    <property type="match status" value="1"/>
</dbReference>
<evidence type="ECO:0000313" key="4">
    <source>
        <dbReference type="EMBL" id="APV35289.1"/>
    </source>
</evidence>
<comment type="function">
    <text evidence="2">Involved in the storage or transport of lipids necessary for membrane maintenance under stressful conditions. Displays a binding preference for lysophospholipids.</text>
</comment>
<sequence>MKSLSKTLAISTVVCSSIFGAIAAHAETQAPKAVEQIDINKYTGKWYEIAHLPVYFQRKCVSDTSATYALNADKTVAVINSCRTQSGEMIRSEGVAYPQNAGNSKLKVSFLPKGLRWIPFTKGDYWVLRIDPDYQTVLVGGPSHKYLWILSRNPQLDTTTYQSYLQTARDYGYDVTKLVKTPQK</sequence>
<evidence type="ECO:0000256" key="2">
    <source>
        <dbReference type="PIRNR" id="PIRNR036893"/>
    </source>
</evidence>
<keyword evidence="2" id="KW-0732">Signal</keyword>
<dbReference type="InterPro" id="IPR012674">
    <property type="entry name" value="Calycin"/>
</dbReference>
<feature type="domain" description="Lipocalin/cytosolic fatty-acid binding" evidence="3">
    <location>
        <begin position="37"/>
        <end position="183"/>
    </location>
</feature>
<dbReference type="GO" id="GO:0006950">
    <property type="term" value="P:response to stress"/>
    <property type="evidence" value="ECO:0007669"/>
    <property type="project" value="UniProtKB-ARBA"/>
</dbReference>
<proteinExistence type="inferred from homology"/>
<feature type="signal peptide" evidence="2">
    <location>
        <begin position="1"/>
        <end position="26"/>
    </location>
</feature>
<keyword evidence="2" id="KW-0472">Membrane</keyword>
<accession>A0A1P8EGF7</accession>
<dbReference type="RefSeq" id="WP_076032373.1">
    <property type="nucleotide sequence ID" value="NZ_BKKK01000027.1"/>
</dbReference>
<keyword evidence="2" id="KW-0449">Lipoprotein</keyword>
<evidence type="ECO:0000256" key="1">
    <source>
        <dbReference type="ARBA" id="ARBA00006889"/>
    </source>
</evidence>
<dbReference type="GO" id="GO:0008289">
    <property type="term" value="F:lipid binding"/>
    <property type="evidence" value="ECO:0007669"/>
    <property type="project" value="UniProtKB-UniRule"/>
</dbReference>
<reference evidence="4 5" key="1">
    <citation type="submission" date="2016-08" db="EMBL/GenBank/DDBJ databases">
        <title>Complete genome sequence of Acinetobacter baylyi strain GFJ2.</title>
        <authorList>
            <person name="Tabata M."/>
            <person name="Kuboki S."/>
            <person name="Gibu N."/>
            <person name="Kinouchi Y."/>
            <person name="Vangnai A."/>
            <person name="Kasai D."/>
            <person name="Fukuda M."/>
        </authorList>
    </citation>
    <scope>NUCLEOTIDE SEQUENCE [LARGE SCALE GENOMIC DNA]</scope>
    <source>
        <strain evidence="4 5">GFJ2</strain>
    </source>
</reference>
<organism evidence="4 5">
    <name type="scientific">Acinetobacter soli</name>
    <dbReference type="NCBI Taxonomy" id="487316"/>
    <lineage>
        <taxon>Bacteria</taxon>
        <taxon>Pseudomonadati</taxon>
        <taxon>Pseudomonadota</taxon>
        <taxon>Gammaproteobacteria</taxon>
        <taxon>Moraxellales</taxon>
        <taxon>Moraxellaceae</taxon>
        <taxon>Acinetobacter</taxon>
    </lineage>
</organism>
<evidence type="ECO:0000259" key="3">
    <source>
        <dbReference type="Pfam" id="PF08212"/>
    </source>
</evidence>
<dbReference type="PROSITE" id="PS00213">
    <property type="entry name" value="LIPOCALIN"/>
    <property type="match status" value="1"/>
</dbReference>
<dbReference type="EMBL" id="CP016896">
    <property type="protein sequence ID" value="APV35289.1"/>
    <property type="molecule type" value="Genomic_DNA"/>
</dbReference>
<dbReference type="PANTHER" id="PTHR10612:SF34">
    <property type="entry name" value="APOLIPOPROTEIN D"/>
    <property type="match status" value="1"/>
</dbReference>
<gene>
    <name evidence="4" type="ORF">BEN76_04360</name>
</gene>
<keyword evidence="2" id="KW-0998">Cell outer membrane</keyword>
<dbReference type="KEGG" id="asol:BEN76_04360"/>
<feature type="chain" id="PRO_5013436524" description="Outer membrane lipoprotein Blc" evidence="2">
    <location>
        <begin position="27"/>
        <end position="184"/>
    </location>
</feature>
<dbReference type="STRING" id="487316.BEN76_04360"/>
<dbReference type="SUPFAM" id="SSF50814">
    <property type="entry name" value="Lipocalins"/>
    <property type="match status" value="1"/>
</dbReference>
<dbReference type="InterPro" id="IPR002446">
    <property type="entry name" value="Lipocalin_bac"/>
</dbReference>
<dbReference type="PRINTS" id="PR01171">
    <property type="entry name" value="BCTLIPOCALIN"/>
</dbReference>
<dbReference type="GO" id="GO:0009279">
    <property type="term" value="C:cell outer membrane"/>
    <property type="evidence" value="ECO:0007669"/>
    <property type="project" value="UniProtKB-SubCell"/>
</dbReference>
<dbReference type="PANTHER" id="PTHR10612">
    <property type="entry name" value="APOLIPOPROTEIN D"/>
    <property type="match status" value="1"/>
</dbReference>